<dbReference type="NCBIfam" id="TIGR01552">
    <property type="entry name" value="phd_fam"/>
    <property type="match status" value="1"/>
</dbReference>
<proteinExistence type="inferred from homology"/>
<reference evidence="3" key="1">
    <citation type="submission" date="2020-10" db="EMBL/GenBank/DDBJ databases">
        <title>Connecting structure to function with the recovery of over 1000 high-quality activated sludge metagenome-assembled genomes encoding full-length rRNA genes using long-read sequencing.</title>
        <authorList>
            <person name="Singleton C.M."/>
            <person name="Petriglieri F."/>
            <person name="Kristensen J.M."/>
            <person name="Kirkegaard R.H."/>
            <person name="Michaelsen T.Y."/>
            <person name="Andersen M.H."/>
            <person name="Karst S.M."/>
            <person name="Dueholm M.S."/>
            <person name="Nielsen P.H."/>
            <person name="Albertsen M."/>
        </authorList>
    </citation>
    <scope>NUCLEOTIDE SEQUENCE</scope>
    <source>
        <strain evidence="3">Hirt_18-Q3-R61-65_BATAC.395</strain>
    </source>
</reference>
<comment type="similarity">
    <text evidence="1 2">Belongs to the phD/YefM antitoxin family.</text>
</comment>
<evidence type="ECO:0000313" key="3">
    <source>
        <dbReference type="EMBL" id="MBK8523136.1"/>
    </source>
</evidence>
<dbReference type="InterPro" id="IPR006442">
    <property type="entry name" value="Antitoxin_Phd/YefM"/>
</dbReference>
<dbReference type="Pfam" id="PF02604">
    <property type="entry name" value="PhdYeFM_antitox"/>
    <property type="match status" value="1"/>
</dbReference>
<comment type="caution">
    <text evidence="3">The sequence shown here is derived from an EMBL/GenBank/DDBJ whole genome shotgun (WGS) entry which is preliminary data.</text>
</comment>
<evidence type="ECO:0000313" key="4">
    <source>
        <dbReference type="Proteomes" id="UP000886689"/>
    </source>
</evidence>
<accession>A0A9D7PPC7</accession>
<comment type="function">
    <text evidence="2">Antitoxin component of a type II toxin-antitoxin (TA) system.</text>
</comment>
<dbReference type="Proteomes" id="UP000886689">
    <property type="component" value="Unassembled WGS sequence"/>
</dbReference>
<organism evidence="3 4">
    <name type="scientific">Candidatus Proximibacter danicus</name>
    <dbReference type="NCBI Taxonomy" id="2954365"/>
    <lineage>
        <taxon>Bacteria</taxon>
        <taxon>Pseudomonadati</taxon>
        <taxon>Pseudomonadota</taxon>
        <taxon>Betaproteobacteria</taxon>
        <taxon>Candidatus Proximibacter</taxon>
    </lineage>
</organism>
<dbReference type="Gene3D" id="3.40.1620.10">
    <property type="entry name" value="YefM-like domain"/>
    <property type="match status" value="1"/>
</dbReference>
<dbReference type="InterPro" id="IPR036165">
    <property type="entry name" value="YefM-like_sf"/>
</dbReference>
<dbReference type="SUPFAM" id="SSF143120">
    <property type="entry name" value="YefM-like"/>
    <property type="match status" value="1"/>
</dbReference>
<protein>
    <recommendedName>
        <fullName evidence="2">Antitoxin</fullName>
    </recommendedName>
</protein>
<dbReference type="EMBL" id="JADJUC010000002">
    <property type="protein sequence ID" value="MBK8523136.1"/>
    <property type="molecule type" value="Genomic_DNA"/>
</dbReference>
<sequence length="84" mass="9440">MLTISATDAKQAFATVLESAAREPVLIQKQKRDVAVVLSIADYERLTRMNVQAFQRFCDQVVARAEERGLTEEKLAELLNDEDA</sequence>
<evidence type="ECO:0000256" key="2">
    <source>
        <dbReference type="RuleBase" id="RU362080"/>
    </source>
</evidence>
<dbReference type="AlphaFoldDB" id="A0A9D7PPC7"/>
<gene>
    <name evidence="3" type="ORF">IPL58_02820</name>
</gene>
<evidence type="ECO:0000256" key="1">
    <source>
        <dbReference type="ARBA" id="ARBA00009981"/>
    </source>
</evidence>
<name>A0A9D7PPC7_9PROT</name>